<keyword evidence="4" id="KW-0762">Sugar transport</keyword>
<feature type="non-terminal residue" evidence="9">
    <location>
        <position position="1"/>
    </location>
</feature>
<evidence type="ECO:0000313" key="9">
    <source>
        <dbReference type="EMBL" id="GAI50366.1"/>
    </source>
</evidence>
<keyword evidence="5 8" id="KW-0812">Transmembrane</keyword>
<keyword evidence="6 8" id="KW-1133">Transmembrane helix</keyword>
<dbReference type="SUPFAM" id="SSF161098">
    <property type="entry name" value="MetI-like"/>
    <property type="match status" value="1"/>
</dbReference>
<evidence type="ECO:0000256" key="2">
    <source>
        <dbReference type="ARBA" id="ARBA00022448"/>
    </source>
</evidence>
<name>X1Q6J3_9ZZZZ</name>
<keyword evidence="3" id="KW-1003">Cell membrane</keyword>
<evidence type="ECO:0000256" key="1">
    <source>
        <dbReference type="ARBA" id="ARBA00004651"/>
    </source>
</evidence>
<dbReference type="GO" id="GO:0042956">
    <property type="term" value="P:maltodextrin transmembrane transport"/>
    <property type="evidence" value="ECO:0007669"/>
    <property type="project" value="TreeGrafter"/>
</dbReference>
<organism evidence="9">
    <name type="scientific">marine sediment metagenome</name>
    <dbReference type="NCBI Taxonomy" id="412755"/>
    <lineage>
        <taxon>unclassified sequences</taxon>
        <taxon>metagenomes</taxon>
        <taxon>ecological metagenomes</taxon>
    </lineage>
</organism>
<reference evidence="9" key="1">
    <citation type="journal article" date="2014" name="Front. Microbiol.">
        <title>High frequency of phylogenetically diverse reductive dehalogenase-homologous genes in deep subseafloor sedimentary metagenomes.</title>
        <authorList>
            <person name="Kawai M."/>
            <person name="Futagami T."/>
            <person name="Toyoda A."/>
            <person name="Takaki Y."/>
            <person name="Nishi S."/>
            <person name="Hori S."/>
            <person name="Arai W."/>
            <person name="Tsubouchi T."/>
            <person name="Morono Y."/>
            <person name="Uchiyama I."/>
            <person name="Ito T."/>
            <person name="Fujiyama A."/>
            <person name="Inagaki F."/>
            <person name="Takami H."/>
        </authorList>
    </citation>
    <scope>NUCLEOTIDE SEQUENCE</scope>
    <source>
        <strain evidence="9">Expedition CK06-06</strain>
    </source>
</reference>
<evidence type="ECO:0000256" key="3">
    <source>
        <dbReference type="ARBA" id="ARBA00022475"/>
    </source>
</evidence>
<evidence type="ECO:0008006" key="10">
    <source>
        <dbReference type="Google" id="ProtNLM"/>
    </source>
</evidence>
<evidence type="ECO:0000256" key="5">
    <source>
        <dbReference type="ARBA" id="ARBA00022692"/>
    </source>
</evidence>
<proteinExistence type="predicted"/>
<dbReference type="GO" id="GO:0015423">
    <property type="term" value="F:ABC-type maltose transporter activity"/>
    <property type="evidence" value="ECO:0007669"/>
    <property type="project" value="TreeGrafter"/>
</dbReference>
<evidence type="ECO:0000256" key="8">
    <source>
        <dbReference type="SAM" id="Phobius"/>
    </source>
</evidence>
<accession>X1Q6J3</accession>
<keyword evidence="7 8" id="KW-0472">Membrane</keyword>
<comment type="caution">
    <text evidence="9">The sequence shown here is derived from an EMBL/GenBank/DDBJ whole genome shotgun (WGS) entry which is preliminary data.</text>
</comment>
<dbReference type="AlphaFoldDB" id="X1Q6J3"/>
<dbReference type="EMBL" id="BARV01036090">
    <property type="protein sequence ID" value="GAI50366.1"/>
    <property type="molecule type" value="Genomic_DNA"/>
</dbReference>
<comment type="subcellular location">
    <subcellularLocation>
        <location evidence="1">Cell membrane</location>
        <topology evidence="1">Multi-pass membrane protein</topology>
    </subcellularLocation>
</comment>
<feature type="transmembrane region" description="Helical" evidence="8">
    <location>
        <begin position="54"/>
        <end position="72"/>
    </location>
</feature>
<evidence type="ECO:0000256" key="7">
    <source>
        <dbReference type="ARBA" id="ARBA00023136"/>
    </source>
</evidence>
<dbReference type="InterPro" id="IPR035906">
    <property type="entry name" value="MetI-like_sf"/>
</dbReference>
<dbReference type="InterPro" id="IPR050901">
    <property type="entry name" value="BP-dep_ABC_trans_perm"/>
</dbReference>
<dbReference type="PANTHER" id="PTHR32243:SF50">
    <property type="entry name" value="MALTOSE_MALTODEXTRIN TRANSPORT SYSTEM PERMEASE PROTEIN MALG"/>
    <property type="match status" value="1"/>
</dbReference>
<gene>
    <name evidence="9" type="ORF">S06H3_56144</name>
</gene>
<protein>
    <recommendedName>
        <fullName evidence="10">ABC transmembrane type-1 domain-containing protein</fullName>
    </recommendedName>
</protein>
<sequence>GYFILMQFVGGFGIAALIALYVMLAQLALLNSLFVLAVGLWGMVRVYETPWNQFAAMAILYAIPWILFFLMAQRYLRAGLAMGGVKG</sequence>
<feature type="transmembrane region" description="Helical" evidence="8">
    <location>
        <begin position="12"/>
        <end position="42"/>
    </location>
</feature>
<dbReference type="PANTHER" id="PTHR32243">
    <property type="entry name" value="MALTOSE TRANSPORT SYSTEM PERMEASE-RELATED"/>
    <property type="match status" value="1"/>
</dbReference>
<evidence type="ECO:0000256" key="6">
    <source>
        <dbReference type="ARBA" id="ARBA00022989"/>
    </source>
</evidence>
<dbReference type="GO" id="GO:0005886">
    <property type="term" value="C:plasma membrane"/>
    <property type="evidence" value="ECO:0007669"/>
    <property type="project" value="UniProtKB-SubCell"/>
</dbReference>
<evidence type="ECO:0000256" key="4">
    <source>
        <dbReference type="ARBA" id="ARBA00022597"/>
    </source>
</evidence>
<keyword evidence="2" id="KW-0813">Transport</keyword>